<accession>A0A167X5M4</accession>
<evidence type="ECO:0000313" key="2">
    <source>
        <dbReference type="Proteomes" id="UP000078544"/>
    </source>
</evidence>
<name>A0A167X5M4_9HYPO</name>
<dbReference type="EMBL" id="AZGY01000024">
    <property type="protein sequence ID" value="KZZ89658.1"/>
    <property type="molecule type" value="Genomic_DNA"/>
</dbReference>
<dbReference type="Proteomes" id="UP000078544">
    <property type="component" value="Unassembled WGS sequence"/>
</dbReference>
<dbReference type="AlphaFoldDB" id="A0A167X5M4"/>
<reference evidence="1 2" key="1">
    <citation type="journal article" date="2016" name="Genome Biol. Evol.">
        <title>Divergent and convergent evolution of fungal pathogenicity.</title>
        <authorList>
            <person name="Shang Y."/>
            <person name="Xiao G."/>
            <person name="Zheng P."/>
            <person name="Cen K."/>
            <person name="Zhan S."/>
            <person name="Wang C."/>
        </authorList>
    </citation>
    <scope>NUCLEOTIDE SEQUENCE [LARGE SCALE GENOMIC DNA]</scope>
    <source>
        <strain evidence="1 2">RCEF 2490</strain>
    </source>
</reference>
<organism evidence="1 2">
    <name type="scientific">Moelleriella libera RCEF 2490</name>
    <dbReference type="NCBI Taxonomy" id="1081109"/>
    <lineage>
        <taxon>Eukaryota</taxon>
        <taxon>Fungi</taxon>
        <taxon>Dikarya</taxon>
        <taxon>Ascomycota</taxon>
        <taxon>Pezizomycotina</taxon>
        <taxon>Sordariomycetes</taxon>
        <taxon>Hypocreomycetidae</taxon>
        <taxon>Hypocreales</taxon>
        <taxon>Clavicipitaceae</taxon>
        <taxon>Moelleriella</taxon>
    </lineage>
</organism>
<keyword evidence="2" id="KW-1185">Reference proteome</keyword>
<evidence type="ECO:0000313" key="1">
    <source>
        <dbReference type="EMBL" id="KZZ89658.1"/>
    </source>
</evidence>
<gene>
    <name evidence="1" type="ORF">AAL_07551</name>
</gene>
<sequence length="107" mass="11610">MVARKLHLVYVDEKKDKECAQGIAFRGGRNKDGRRCLADESENWKHGMVLNSCQTLVHLSVIRHVAACWGRGTQKEGALGAGGLESMSGSVGSGATDLLRVWDCLVL</sequence>
<protein>
    <submittedName>
        <fullName evidence="1">Uncharacterized protein</fullName>
    </submittedName>
</protein>
<comment type="caution">
    <text evidence="1">The sequence shown here is derived from an EMBL/GenBank/DDBJ whole genome shotgun (WGS) entry which is preliminary data.</text>
</comment>
<proteinExistence type="predicted"/>